<dbReference type="Proteomes" id="UP000077069">
    <property type="component" value="Unassembled WGS sequence"/>
</dbReference>
<dbReference type="InterPro" id="IPR013083">
    <property type="entry name" value="Znf_RING/FYVE/PHD"/>
</dbReference>
<evidence type="ECO:0000256" key="3">
    <source>
        <dbReference type="ARBA" id="ARBA00022833"/>
    </source>
</evidence>
<dbReference type="PANTHER" id="PTHR35391:SF7">
    <property type="entry name" value="C2H2-TYPE DOMAIN-CONTAINING PROTEIN"/>
    <property type="match status" value="1"/>
</dbReference>
<dbReference type="GO" id="GO:0000981">
    <property type="term" value="F:DNA-binding transcription factor activity, RNA polymerase II-specific"/>
    <property type="evidence" value="ECO:0007669"/>
    <property type="project" value="InterPro"/>
</dbReference>
<keyword evidence="8" id="KW-1185">Reference proteome</keyword>
<dbReference type="STRING" id="1460663.A0A177CHF3"/>
<feature type="domain" description="Zn(2)-C6 fungal-type" evidence="6">
    <location>
        <begin position="787"/>
        <end position="815"/>
    </location>
</feature>
<dbReference type="Gene3D" id="3.30.40.10">
    <property type="entry name" value="Zinc/RING finger domain, C3HC4 (zinc finger)"/>
    <property type="match status" value="1"/>
</dbReference>
<dbReference type="Gene3D" id="4.10.240.10">
    <property type="entry name" value="Zn(2)-C6 fungal-type DNA-binding domain"/>
    <property type="match status" value="1"/>
</dbReference>
<organism evidence="7 8">
    <name type="scientific">Paraphaeosphaeria sporulosa</name>
    <dbReference type="NCBI Taxonomy" id="1460663"/>
    <lineage>
        <taxon>Eukaryota</taxon>
        <taxon>Fungi</taxon>
        <taxon>Dikarya</taxon>
        <taxon>Ascomycota</taxon>
        <taxon>Pezizomycotina</taxon>
        <taxon>Dothideomycetes</taxon>
        <taxon>Pleosporomycetidae</taxon>
        <taxon>Pleosporales</taxon>
        <taxon>Massarineae</taxon>
        <taxon>Didymosphaeriaceae</taxon>
        <taxon>Paraphaeosphaeria</taxon>
    </lineage>
</organism>
<dbReference type="InParanoid" id="A0A177CHF3"/>
<dbReference type="GeneID" id="28768264"/>
<proteinExistence type="predicted"/>
<reference evidence="7 8" key="1">
    <citation type="submission" date="2016-05" db="EMBL/GenBank/DDBJ databases">
        <title>Comparative analysis of secretome profiles of manganese(II)-oxidizing ascomycete fungi.</title>
        <authorList>
            <consortium name="DOE Joint Genome Institute"/>
            <person name="Zeiner C.A."/>
            <person name="Purvine S.O."/>
            <person name="Zink E.M."/>
            <person name="Wu S."/>
            <person name="Pasa-Tolic L."/>
            <person name="Chaput D.L."/>
            <person name="Haridas S."/>
            <person name="Grigoriev I.V."/>
            <person name="Santelli C.M."/>
            <person name="Hansel C.M."/>
        </authorList>
    </citation>
    <scope>NUCLEOTIDE SEQUENCE [LARGE SCALE GENOMIC DNA]</scope>
    <source>
        <strain evidence="7 8">AP3s5-JAC2a</strain>
    </source>
</reference>
<dbReference type="PROSITE" id="PS00463">
    <property type="entry name" value="ZN2_CY6_FUNGAL_1"/>
    <property type="match status" value="1"/>
</dbReference>
<dbReference type="EMBL" id="KV441551">
    <property type="protein sequence ID" value="OAG06641.1"/>
    <property type="molecule type" value="Genomic_DNA"/>
</dbReference>
<dbReference type="RefSeq" id="XP_018037006.1">
    <property type="nucleotide sequence ID" value="XM_018184778.1"/>
</dbReference>
<evidence type="ECO:0000259" key="6">
    <source>
        <dbReference type="PROSITE" id="PS50048"/>
    </source>
</evidence>
<keyword evidence="3" id="KW-0862">Zinc</keyword>
<evidence type="ECO:0000256" key="5">
    <source>
        <dbReference type="SAM" id="MobiDB-lite"/>
    </source>
</evidence>
<dbReference type="CDD" id="cd00067">
    <property type="entry name" value="GAL4"/>
    <property type="match status" value="1"/>
</dbReference>
<dbReference type="SMART" id="SM00249">
    <property type="entry name" value="PHD"/>
    <property type="match status" value="1"/>
</dbReference>
<dbReference type="InterPro" id="IPR001138">
    <property type="entry name" value="Zn2Cys6_DnaBD"/>
</dbReference>
<protein>
    <recommendedName>
        <fullName evidence="6">Zn(2)-C6 fungal-type domain-containing protein</fullName>
    </recommendedName>
</protein>
<feature type="compositionally biased region" description="Basic and acidic residues" evidence="5">
    <location>
        <begin position="249"/>
        <end position="262"/>
    </location>
</feature>
<feature type="compositionally biased region" description="Polar residues" evidence="5">
    <location>
        <begin position="265"/>
        <end position="276"/>
    </location>
</feature>
<dbReference type="SUPFAM" id="SSF57701">
    <property type="entry name" value="Zn2/Cys6 DNA-binding domain"/>
    <property type="match status" value="1"/>
</dbReference>
<dbReference type="InterPro" id="IPR058925">
    <property type="entry name" value="zf-C2H2_AcuF"/>
</dbReference>
<sequence>MKLHAPPDRTEDIKKWQIQTYDGAEANVSRAIISTLYDVLINSLKALLQHAKQEEPESPNLGFLERNLTALFFWGRDHGVSQGELDAALQFSHRLRDTVLTLLVSLGDLLSQGLIHLVSAPEQRQAILKTSDVVSLTEDARLLLEEPPDTVEYRGVDLKQLCISLQNITQGLTVLSSSLEAIAEDEIDDEEVRAWVQLKDRAAHEHFVDLISSRFPSANQELVQALGQSNWDRYNYVQRLRNSAANEPDQARTDKARSEFHDSGLGSSAPPQSVMGSESCPAQADYAAPIVSSRAESSHKRLPPLPEVARSGTPFECDICSRWVNITRTKDWKRHIFDDICAYTCIFSDCSSARTLFKNRETMTQHLESHHSITSASVPLTCPLCLENVPGGSDLVSLHFSRHMEEIALSVLPHGAESEDGTVSADEDIEEQALHNTPRPDLTDPLIDSAEEVSSTIGYEDSKDKALSASIWGMDIQTSRAELLIRYREGHKRDISGWRKDVTPEERTNTALQLFTAYRILTPDTQDGDILLKSMKIETASFTNSQNKEQYMIAIKQELLAASGNRQSSFSGATSEPDLAPLHRTPLPTTAPETCKHTWNVIKSDTEILVWHCSSCHAGPHLYIYECDGCKAHLCLSCKSKEHISELPKGMQLVRPGLDSNNNSGIVSDVATKGNLRSNVAPGLNLKDVGYTATEPKMESSKVKCICGSSDDDGNTVLCEICDKWQHIKCYYESAANVPDVHECADCKPRPVDALRTAETQPQHRQTKDAEVLNSLETKKIKKGKMSCTTCRRRKQQCGREKPECARCIRTGLKCEGYRVIKQAHPEDESRKLLHEGENVGSSASKGDLRERSSAPTPEAISLIGVGLELGKPTVTNLETGQQPPIMSESESQEWEWLTMSL</sequence>
<dbReference type="AlphaFoldDB" id="A0A177CHF3"/>
<dbReference type="InterPro" id="IPR001965">
    <property type="entry name" value="Znf_PHD"/>
</dbReference>
<dbReference type="PROSITE" id="PS50048">
    <property type="entry name" value="ZN2_CY6_FUNGAL_2"/>
    <property type="match status" value="1"/>
</dbReference>
<keyword evidence="1" id="KW-0479">Metal-binding</keyword>
<dbReference type="PRINTS" id="PR00755">
    <property type="entry name" value="AFLATOXINBRP"/>
</dbReference>
<feature type="region of interest" description="Disordered" evidence="5">
    <location>
        <begin position="242"/>
        <end position="279"/>
    </location>
</feature>
<evidence type="ECO:0000313" key="7">
    <source>
        <dbReference type="EMBL" id="OAG06641.1"/>
    </source>
</evidence>
<name>A0A177CHF3_9PLEO</name>
<gene>
    <name evidence="7" type="ORF">CC84DRAFT_1257937</name>
</gene>
<dbReference type="Pfam" id="PF00172">
    <property type="entry name" value="Zn_clus"/>
    <property type="match status" value="1"/>
</dbReference>
<accession>A0A177CHF3</accession>
<dbReference type="SUPFAM" id="SSF57903">
    <property type="entry name" value="FYVE/PHD zinc finger"/>
    <property type="match status" value="1"/>
</dbReference>
<dbReference type="SMART" id="SM00066">
    <property type="entry name" value="GAL4"/>
    <property type="match status" value="1"/>
</dbReference>
<keyword evidence="2" id="KW-0863">Zinc-finger</keyword>
<evidence type="ECO:0000256" key="2">
    <source>
        <dbReference type="ARBA" id="ARBA00022771"/>
    </source>
</evidence>
<dbReference type="PANTHER" id="PTHR35391">
    <property type="entry name" value="C2H2-TYPE DOMAIN-CONTAINING PROTEIN-RELATED"/>
    <property type="match status" value="1"/>
</dbReference>
<feature type="compositionally biased region" description="Basic and acidic residues" evidence="5">
    <location>
        <begin position="827"/>
        <end position="838"/>
    </location>
</feature>
<dbReference type="GO" id="GO:0008270">
    <property type="term" value="F:zinc ion binding"/>
    <property type="evidence" value="ECO:0007669"/>
    <property type="project" value="UniProtKB-KW"/>
</dbReference>
<dbReference type="InterPro" id="IPR036864">
    <property type="entry name" value="Zn2-C6_fun-type_DNA-bd_sf"/>
</dbReference>
<dbReference type="InterPro" id="IPR011011">
    <property type="entry name" value="Znf_FYVE_PHD"/>
</dbReference>
<dbReference type="Pfam" id="PF26082">
    <property type="entry name" value="zf-C2H2_AcuF"/>
    <property type="match status" value="1"/>
</dbReference>
<evidence type="ECO:0000313" key="8">
    <source>
        <dbReference type="Proteomes" id="UP000077069"/>
    </source>
</evidence>
<keyword evidence="4" id="KW-0539">Nucleus</keyword>
<feature type="region of interest" description="Disordered" evidence="5">
    <location>
        <begin position="827"/>
        <end position="856"/>
    </location>
</feature>
<evidence type="ECO:0000256" key="1">
    <source>
        <dbReference type="ARBA" id="ARBA00022723"/>
    </source>
</evidence>
<dbReference type="OrthoDB" id="20872at2759"/>
<evidence type="ECO:0000256" key="4">
    <source>
        <dbReference type="ARBA" id="ARBA00023242"/>
    </source>
</evidence>